<gene>
    <name evidence="1" type="ORF">G2W53_036495</name>
</gene>
<comment type="caution">
    <text evidence="1">The sequence shown here is derived from an EMBL/GenBank/DDBJ whole genome shotgun (WGS) entry which is preliminary data.</text>
</comment>
<evidence type="ECO:0000313" key="2">
    <source>
        <dbReference type="Proteomes" id="UP000634136"/>
    </source>
</evidence>
<dbReference type="AlphaFoldDB" id="A0A834W555"/>
<dbReference type="Proteomes" id="UP000634136">
    <property type="component" value="Unassembled WGS sequence"/>
</dbReference>
<dbReference type="EMBL" id="JAAIUW010000011">
    <property type="protein sequence ID" value="KAF7809752.1"/>
    <property type="molecule type" value="Genomic_DNA"/>
</dbReference>
<organism evidence="1 2">
    <name type="scientific">Senna tora</name>
    <dbReference type="NCBI Taxonomy" id="362788"/>
    <lineage>
        <taxon>Eukaryota</taxon>
        <taxon>Viridiplantae</taxon>
        <taxon>Streptophyta</taxon>
        <taxon>Embryophyta</taxon>
        <taxon>Tracheophyta</taxon>
        <taxon>Spermatophyta</taxon>
        <taxon>Magnoliopsida</taxon>
        <taxon>eudicotyledons</taxon>
        <taxon>Gunneridae</taxon>
        <taxon>Pentapetalae</taxon>
        <taxon>rosids</taxon>
        <taxon>fabids</taxon>
        <taxon>Fabales</taxon>
        <taxon>Fabaceae</taxon>
        <taxon>Caesalpinioideae</taxon>
        <taxon>Cassia clade</taxon>
        <taxon>Senna</taxon>
    </lineage>
</organism>
<proteinExistence type="predicted"/>
<reference evidence="1" key="1">
    <citation type="submission" date="2020-09" db="EMBL/GenBank/DDBJ databases">
        <title>Genome-Enabled Discovery of Anthraquinone Biosynthesis in Senna tora.</title>
        <authorList>
            <person name="Kang S.-H."/>
            <person name="Pandey R.P."/>
            <person name="Lee C.-M."/>
            <person name="Sim J.-S."/>
            <person name="Jeong J.-T."/>
            <person name="Choi B.-S."/>
            <person name="Jung M."/>
            <person name="Ginzburg D."/>
            <person name="Zhao K."/>
            <person name="Won S.Y."/>
            <person name="Oh T.-J."/>
            <person name="Yu Y."/>
            <person name="Kim N.-H."/>
            <person name="Lee O.R."/>
            <person name="Lee T.-H."/>
            <person name="Bashyal P."/>
            <person name="Kim T.-S."/>
            <person name="Lee W.-H."/>
            <person name="Kawkins C."/>
            <person name="Kim C.-K."/>
            <person name="Kim J.S."/>
            <person name="Ahn B.O."/>
            <person name="Rhee S.Y."/>
            <person name="Sohng J.K."/>
        </authorList>
    </citation>
    <scope>NUCLEOTIDE SEQUENCE</scope>
    <source>
        <tissue evidence="1">Leaf</tissue>
    </source>
</reference>
<sequence length="50" mass="5306">MGGVGVWQEKGVGKGECIAVADIALKVKSWLLEECGYPNTSQTQVPTILT</sequence>
<name>A0A834W555_9FABA</name>
<protein>
    <submittedName>
        <fullName evidence="1">Uncharacterized protein</fullName>
    </submittedName>
</protein>
<keyword evidence="2" id="KW-1185">Reference proteome</keyword>
<evidence type="ECO:0000313" key="1">
    <source>
        <dbReference type="EMBL" id="KAF7809752.1"/>
    </source>
</evidence>
<accession>A0A834W555</accession>